<dbReference type="InterPro" id="IPR037120">
    <property type="entry name" value="Haem_peroxidase_sf_animal"/>
</dbReference>
<evidence type="ECO:0000313" key="4">
    <source>
        <dbReference type="Proteomes" id="UP000075920"/>
    </source>
</evidence>
<keyword evidence="4" id="KW-1185">Reference proteome</keyword>
<organism evidence="3 4">
    <name type="scientific">Anopheles minimus</name>
    <dbReference type="NCBI Taxonomy" id="112268"/>
    <lineage>
        <taxon>Eukaryota</taxon>
        <taxon>Metazoa</taxon>
        <taxon>Ecdysozoa</taxon>
        <taxon>Arthropoda</taxon>
        <taxon>Hexapoda</taxon>
        <taxon>Insecta</taxon>
        <taxon>Pterygota</taxon>
        <taxon>Neoptera</taxon>
        <taxon>Endopterygota</taxon>
        <taxon>Diptera</taxon>
        <taxon>Nematocera</taxon>
        <taxon>Culicoidea</taxon>
        <taxon>Culicidae</taxon>
        <taxon>Anophelinae</taxon>
        <taxon>Anopheles</taxon>
    </lineage>
</organism>
<dbReference type="GO" id="GO:0046872">
    <property type="term" value="F:metal ion binding"/>
    <property type="evidence" value="ECO:0007669"/>
    <property type="project" value="UniProtKB-KW"/>
</dbReference>
<dbReference type="Pfam" id="PF03098">
    <property type="entry name" value="An_peroxidase"/>
    <property type="match status" value="4"/>
</dbReference>
<keyword evidence="2" id="KW-0479">Metal-binding</keyword>
<proteinExistence type="predicted"/>
<evidence type="ECO:0000313" key="3">
    <source>
        <dbReference type="EnsemblMetazoa" id="AMIN000394-PA"/>
    </source>
</evidence>
<name>A0A182VQR3_9DIPT</name>
<dbReference type="GO" id="GO:0006979">
    <property type="term" value="P:response to oxidative stress"/>
    <property type="evidence" value="ECO:0007669"/>
    <property type="project" value="InterPro"/>
</dbReference>
<dbReference type="InterPro" id="IPR010255">
    <property type="entry name" value="Haem_peroxidase_sf"/>
</dbReference>
<evidence type="ECO:0000256" key="1">
    <source>
        <dbReference type="ARBA" id="ARBA00022559"/>
    </source>
</evidence>
<keyword evidence="1" id="KW-0560">Oxidoreductase</keyword>
<reference evidence="4" key="1">
    <citation type="submission" date="2013-03" db="EMBL/GenBank/DDBJ databases">
        <title>The Genome Sequence of Anopheles minimus MINIMUS1.</title>
        <authorList>
            <consortium name="The Broad Institute Genomics Platform"/>
            <person name="Neafsey D.E."/>
            <person name="Walton C."/>
            <person name="Walker B."/>
            <person name="Young S.K."/>
            <person name="Zeng Q."/>
            <person name="Gargeya S."/>
            <person name="Fitzgerald M."/>
            <person name="Haas B."/>
            <person name="Abouelleil A."/>
            <person name="Allen A.W."/>
            <person name="Alvarado L."/>
            <person name="Arachchi H.M."/>
            <person name="Berlin A.M."/>
            <person name="Chapman S.B."/>
            <person name="Gainer-Dewar J."/>
            <person name="Goldberg J."/>
            <person name="Griggs A."/>
            <person name="Gujja S."/>
            <person name="Hansen M."/>
            <person name="Howarth C."/>
            <person name="Imamovic A."/>
            <person name="Ireland A."/>
            <person name="Larimer J."/>
            <person name="McCowan C."/>
            <person name="Murphy C."/>
            <person name="Pearson M."/>
            <person name="Poon T.W."/>
            <person name="Priest M."/>
            <person name="Roberts A."/>
            <person name="Saif S."/>
            <person name="Shea T."/>
            <person name="Sisk P."/>
            <person name="Sykes S."/>
            <person name="Wortman J."/>
            <person name="Nusbaum C."/>
            <person name="Birren B."/>
        </authorList>
    </citation>
    <scope>NUCLEOTIDE SEQUENCE [LARGE SCALE GENOMIC DNA]</scope>
    <source>
        <strain evidence="4">MINIMUS1</strain>
    </source>
</reference>
<keyword evidence="2" id="KW-0408">Iron</keyword>
<feature type="binding site" description="axial binding residue" evidence="2">
    <location>
        <position position="1110"/>
    </location>
    <ligand>
        <name>heme b</name>
        <dbReference type="ChEBI" id="CHEBI:60344"/>
    </ligand>
    <ligandPart>
        <name>Fe</name>
        <dbReference type="ChEBI" id="CHEBI:18248"/>
    </ligandPart>
</feature>
<dbReference type="Gene3D" id="1.10.640.10">
    <property type="entry name" value="Haem peroxidase domain superfamily, animal type"/>
    <property type="match status" value="2"/>
</dbReference>
<keyword evidence="1" id="KW-0575">Peroxidase</keyword>
<sequence length="1343" mass="152021">MSRRESECRCLKEVLFGHECLTYQLNENPMTYHEYDKQCGYQLKCCGDLSCPSLQDLGSLEKVALQKALQELNNNDAASNNPNYLMSDADFDGRFHQTSPILPFEQLGVTRTLTTQKVLEALTEQYSCCQLRNLLDGKCYSNVTLPCCIGSEQVYCDPSYPYRSYDGSCNNLQHPTWGKRGNALKHPIAPCYSDLVSKPARSKSGSSLPQNRKLISGLAEVLRKRKINFVSKLNMGCVFLSEFMNSDMIGRANKRTKRATQGFRGCRADGRDRSPLVTPLSNPLLVLPDDEYNGPLGVRCLNLSPQEKANDRCEIKHVAERNLASSPFDLSSLYSPEAAYDGSGRLVLHQCGATAPIINAEPITVQFFAIAGLFGRLHNYCVDRASTCLQNPGPVQERCRALTIGVYQKIAYEQVLPLLFGEEFYKQCDLNCEYNPHVESAVSMAYKDALGRFQHIWITDYMLYGREGQMQSLPFNTFFHDQARFDCTSVLAGILETPIHVGNLSRASVDKFYTVDGIRGTCLPCIDLARNRDAGLCPLVAYKHYIEQLFGDKPSCYNTFEDLRDMFSDDIIEYFSKRYEHPSDIDLMFGILDRRFLPGGFMPKMVAQATCLEFKRLKCTDRFFYTWNPYLGEGARQLIKVLDFTSLLALFTEMNEVPLNPFLVGSPKVLASDVRDKYYLSEVPEYYAGYDQQCGYETKCYGDQSCPNQEMFGEYEKEAFIKAVAELLGNEEKAQNSCYRIGKCEFDHGLFQTKPIQANEDLDVRRTLTTDKFLKTLAKKLGRCQLRNLLDGKCYTNVTLSCCNGAEEITCDPDNPYRSYDGSCNNLQHPTWGKRGNALKHPIAPCYSDLVSKPARSKSGSSLPQNRKVIAELADFLEKYGPTTSSSLNMFMVIWMEMINSDMIGRANKRTQCATQGFRGCRADGRDRSAFVSMLSNPLRMPLDDPYYGESGISCLHFSPQEKANDRCEIKHVGERNMESSYFDLSCMYSVKPNFDDTGKLPLYHCGATESIAQSAPTTVQFAAIVGLFGKLHNYCVDRIRSCPQSKGSVQERCRALTIGVYQKIIYGQLLPLLFGEELYNLCGLDCEYNPYAENTVSQTYKNGPGRFPHVWIRNEVMYKQEGKTVWRPFNEFFRNHESFDCTATLAGALETPINTDRLVDAIVHKFYTADGERGSCLPCIDLARNRDSGLCPLVTYKHFIEQIVGEESKCYNTFEDLSDMFSPELIQFFATHYEHPGDIDLLFANMDQRGYAGSNMPKLVSQSTCLEFKRLKCTDRFFYTWNPNLGEGAQHLIEILDFTALLALFTEMEEVPLEPFLVNSAKASAVDVRKYLESVDYLYCQI</sequence>
<reference evidence="3" key="2">
    <citation type="submission" date="2020-05" db="UniProtKB">
        <authorList>
            <consortium name="EnsemblMetazoa"/>
        </authorList>
    </citation>
    <scope>IDENTIFICATION</scope>
    <source>
        <strain evidence="3">MINIMUS1</strain>
    </source>
</reference>
<dbReference type="VEuPathDB" id="VectorBase:AMIN000394"/>
<dbReference type="GO" id="GO:0004601">
    <property type="term" value="F:peroxidase activity"/>
    <property type="evidence" value="ECO:0007669"/>
    <property type="project" value="UniProtKB-KW"/>
</dbReference>
<protein>
    <submittedName>
        <fullName evidence="3">Uncharacterized protein</fullName>
    </submittedName>
</protein>
<dbReference type="SUPFAM" id="SSF48113">
    <property type="entry name" value="Heme-dependent peroxidases"/>
    <property type="match status" value="2"/>
</dbReference>
<keyword evidence="2" id="KW-0349">Heme</keyword>
<dbReference type="GO" id="GO:0020037">
    <property type="term" value="F:heme binding"/>
    <property type="evidence" value="ECO:0007669"/>
    <property type="project" value="InterPro"/>
</dbReference>
<accession>A0A182VQR3</accession>
<dbReference type="PANTHER" id="PTHR11475:SF134">
    <property type="entry name" value="LD42267P"/>
    <property type="match status" value="1"/>
</dbReference>
<dbReference type="EnsemblMetazoa" id="AMIN000394-RA">
    <property type="protein sequence ID" value="AMIN000394-PA"/>
    <property type="gene ID" value="AMIN000394"/>
</dbReference>
<dbReference type="InterPro" id="IPR019791">
    <property type="entry name" value="Haem_peroxidase_animal"/>
</dbReference>
<dbReference type="PANTHER" id="PTHR11475">
    <property type="entry name" value="OXIDASE/PEROXIDASE"/>
    <property type="match status" value="1"/>
</dbReference>
<dbReference type="PROSITE" id="PS50292">
    <property type="entry name" value="PEROXIDASE_3"/>
    <property type="match status" value="2"/>
</dbReference>
<dbReference type="Proteomes" id="UP000075920">
    <property type="component" value="Unassembled WGS sequence"/>
</dbReference>
<evidence type="ECO:0000256" key="2">
    <source>
        <dbReference type="PIRSR" id="PIRSR619791-2"/>
    </source>
</evidence>